<name>A0A2A2D9J5_9ACTN</name>
<evidence type="ECO:0000313" key="2">
    <source>
        <dbReference type="Proteomes" id="UP000218944"/>
    </source>
</evidence>
<sequence length="146" mass="15937">MSTITTTDVESVTERQALAELSKFFQLHAARTGRGDSSFMPMFSGRIDEAWHRLSDDRQAYAQFCTDNAGRQVTHVSTLGRGPIQWTSDYEARFGALPVIWFAATTGSINQAAYELYRSTGRIEASWNCGPGGGDGDGSLTEDTTA</sequence>
<reference evidence="1 2" key="1">
    <citation type="submission" date="2017-08" db="EMBL/GenBank/DDBJ databases">
        <title>Genome sequence of Streptomyces albireticuli NRRL B-1670.</title>
        <authorList>
            <person name="Graham D.E."/>
            <person name="Mahan K.M."/>
            <person name="Klingeman D.M."/>
            <person name="Hettich R.L."/>
            <person name="Parry R.J."/>
            <person name="Spain J.C."/>
        </authorList>
    </citation>
    <scope>NUCLEOTIDE SEQUENCE [LARGE SCALE GENOMIC DNA]</scope>
    <source>
        <strain evidence="1 2">NRRL B-1670</strain>
    </source>
</reference>
<gene>
    <name evidence="1" type="ORF">CK936_15855</name>
</gene>
<organism evidence="1 2">
    <name type="scientific">Streptomyces albireticuli</name>
    <dbReference type="NCBI Taxonomy" id="1940"/>
    <lineage>
        <taxon>Bacteria</taxon>
        <taxon>Bacillati</taxon>
        <taxon>Actinomycetota</taxon>
        <taxon>Actinomycetes</taxon>
        <taxon>Kitasatosporales</taxon>
        <taxon>Streptomycetaceae</taxon>
        <taxon>Streptomyces</taxon>
    </lineage>
</organism>
<dbReference type="RefSeq" id="WP_095581613.1">
    <property type="nucleotide sequence ID" value="NZ_JAJQQQ010000026.1"/>
</dbReference>
<proteinExistence type="predicted"/>
<keyword evidence="2" id="KW-1185">Reference proteome</keyword>
<accession>A0A2A2D9J5</accession>
<protein>
    <submittedName>
        <fullName evidence="1">Uncharacterized protein</fullName>
    </submittedName>
</protein>
<dbReference type="EMBL" id="NSJV01000307">
    <property type="protein sequence ID" value="PAU47982.1"/>
    <property type="molecule type" value="Genomic_DNA"/>
</dbReference>
<dbReference type="AlphaFoldDB" id="A0A2A2D9J5"/>
<comment type="caution">
    <text evidence="1">The sequence shown here is derived from an EMBL/GenBank/DDBJ whole genome shotgun (WGS) entry which is preliminary data.</text>
</comment>
<dbReference type="Proteomes" id="UP000218944">
    <property type="component" value="Unassembled WGS sequence"/>
</dbReference>
<evidence type="ECO:0000313" key="1">
    <source>
        <dbReference type="EMBL" id="PAU47982.1"/>
    </source>
</evidence>